<dbReference type="InterPro" id="IPR009010">
    <property type="entry name" value="Asp_de-COase-like_dom_sf"/>
</dbReference>
<evidence type="ECO:0000313" key="2">
    <source>
        <dbReference type="Proteomes" id="UP000190229"/>
    </source>
</evidence>
<comment type="caution">
    <text evidence="1">The sequence shown here is derived from an EMBL/GenBank/DDBJ whole genome shotgun (WGS) entry which is preliminary data.</text>
</comment>
<accession>A0A1V4ERU3</accession>
<organism evidence="1 2">
    <name type="scientific">Ferroacidibacillus organovorans</name>
    <dbReference type="NCBI Taxonomy" id="1765683"/>
    <lineage>
        <taxon>Bacteria</taxon>
        <taxon>Bacillati</taxon>
        <taxon>Bacillota</taxon>
        <taxon>Bacilli</taxon>
        <taxon>Bacillales</taxon>
        <taxon>Alicyclobacillaceae</taxon>
        <taxon>Ferroacidibacillus</taxon>
    </lineage>
</organism>
<protein>
    <submittedName>
        <fullName evidence="1">Uncharacterized protein</fullName>
    </submittedName>
</protein>
<sequence length="67" mass="7093">MNVRSTCEAIHPQVVAISASFGHWQYGRTAAFRGYNPNALIASGADPIGGGQSWNDTVVRISASDNT</sequence>
<name>A0A1V4ERU3_9BACL</name>
<dbReference type="Proteomes" id="UP000190229">
    <property type="component" value="Unassembled WGS sequence"/>
</dbReference>
<gene>
    <name evidence="1" type="ORF">B2M26_11050</name>
</gene>
<dbReference type="EMBL" id="MWPS01000027">
    <property type="protein sequence ID" value="OPG15592.1"/>
    <property type="molecule type" value="Genomic_DNA"/>
</dbReference>
<dbReference type="Gene3D" id="2.40.40.20">
    <property type="match status" value="1"/>
</dbReference>
<dbReference type="SUPFAM" id="SSF50692">
    <property type="entry name" value="ADC-like"/>
    <property type="match status" value="1"/>
</dbReference>
<keyword evidence="2" id="KW-1185">Reference proteome</keyword>
<evidence type="ECO:0000313" key="1">
    <source>
        <dbReference type="EMBL" id="OPG15592.1"/>
    </source>
</evidence>
<dbReference type="RefSeq" id="WP_079291184.1">
    <property type="nucleotide sequence ID" value="NZ_MWPS01000027.1"/>
</dbReference>
<reference evidence="1 2" key="1">
    <citation type="submission" date="2017-02" db="EMBL/GenBank/DDBJ databases">
        <title>Draft genome of Acidibacillus ferrooxidans Huett2.</title>
        <authorList>
            <person name="Schopf S."/>
        </authorList>
    </citation>
    <scope>NUCLEOTIDE SEQUENCE [LARGE SCALE GENOMIC DNA]</scope>
    <source>
        <strain evidence="1 2">Huett2</strain>
    </source>
</reference>
<proteinExistence type="predicted"/>
<dbReference type="AlphaFoldDB" id="A0A1V4ERU3"/>